<organism evidence="2 3">
    <name type="scientific">Leucobacter iarius</name>
    <dbReference type="NCBI Taxonomy" id="333963"/>
    <lineage>
        <taxon>Bacteria</taxon>
        <taxon>Bacillati</taxon>
        <taxon>Actinomycetota</taxon>
        <taxon>Actinomycetes</taxon>
        <taxon>Micrococcales</taxon>
        <taxon>Microbacteriaceae</taxon>
        <taxon>Leucobacter</taxon>
    </lineage>
</organism>
<proteinExistence type="predicted"/>
<dbReference type="NCBIfam" id="TIGR01907">
    <property type="entry name" value="casE_Cse3"/>
    <property type="match status" value="1"/>
</dbReference>
<dbReference type="RefSeq" id="WP_344033119.1">
    <property type="nucleotide sequence ID" value="NZ_BAAAOB010000004.1"/>
</dbReference>
<accession>A0ABN2LQT8</accession>
<dbReference type="Gene3D" id="3.30.70.1210">
    <property type="entry name" value="Crispr-associated protein, domain 2"/>
    <property type="match status" value="1"/>
</dbReference>
<protein>
    <submittedName>
        <fullName evidence="2">Type I-E CRISPR-associated protein Cas6/Cse3/CasE</fullName>
    </submittedName>
</protein>
<dbReference type="SUPFAM" id="SSF117987">
    <property type="entry name" value="CRISPR-associated protein"/>
    <property type="match status" value="2"/>
</dbReference>
<name>A0ABN2LQT8_9MICO</name>
<evidence type="ECO:0000313" key="3">
    <source>
        <dbReference type="Proteomes" id="UP001500851"/>
    </source>
</evidence>
<dbReference type="Gene3D" id="3.30.70.1200">
    <property type="entry name" value="Crispr-associated protein, domain 1"/>
    <property type="match status" value="1"/>
</dbReference>
<dbReference type="EMBL" id="BAAAOB010000004">
    <property type="protein sequence ID" value="GAA1797054.1"/>
    <property type="molecule type" value="Genomic_DNA"/>
</dbReference>
<sequence length="232" mass="25583">MYLTRFQINPRRRGAMKLLANAQAMHAAVLHGFPDPSPTDTGRVLWRLDRVAEQSYLVISSPAKPDLTHLVEQAGWPALESGWQTKNTDEHLARISTGQRWGFRLTGNPVHALKPEDGAKRGKIVAHRTSAHQLGWLERQGEKHGFALATQEVEAVDAESGSVVLSQAQTVRVARSELRRFPREGKTVTVQAVEFDGVLEVTDADRFRDALRHGVGPARAYGCGLLTVARIG</sequence>
<dbReference type="InterPro" id="IPR010179">
    <property type="entry name" value="CRISPR-assoc_prot_Cse3"/>
</dbReference>
<evidence type="ECO:0000256" key="1">
    <source>
        <dbReference type="SAM" id="SignalP"/>
    </source>
</evidence>
<keyword evidence="3" id="KW-1185">Reference proteome</keyword>
<reference evidence="2 3" key="1">
    <citation type="journal article" date="2019" name="Int. J. Syst. Evol. Microbiol.">
        <title>The Global Catalogue of Microorganisms (GCM) 10K type strain sequencing project: providing services to taxonomists for standard genome sequencing and annotation.</title>
        <authorList>
            <consortium name="The Broad Institute Genomics Platform"/>
            <consortium name="The Broad Institute Genome Sequencing Center for Infectious Disease"/>
            <person name="Wu L."/>
            <person name="Ma J."/>
        </authorList>
    </citation>
    <scope>NUCLEOTIDE SEQUENCE [LARGE SCALE GENOMIC DNA]</scope>
    <source>
        <strain evidence="2 3">JCM 14736</strain>
    </source>
</reference>
<dbReference type="SMART" id="SM01101">
    <property type="entry name" value="CRISPR_assoc"/>
    <property type="match status" value="1"/>
</dbReference>
<dbReference type="Pfam" id="PF08798">
    <property type="entry name" value="CRISPR_assoc"/>
    <property type="match status" value="1"/>
</dbReference>
<evidence type="ECO:0000313" key="2">
    <source>
        <dbReference type="EMBL" id="GAA1797054.1"/>
    </source>
</evidence>
<keyword evidence="1" id="KW-0732">Signal</keyword>
<comment type="caution">
    <text evidence="2">The sequence shown here is derived from an EMBL/GenBank/DDBJ whole genome shotgun (WGS) entry which is preliminary data.</text>
</comment>
<feature type="signal peptide" evidence="1">
    <location>
        <begin position="1"/>
        <end position="27"/>
    </location>
</feature>
<gene>
    <name evidence="2" type="primary">cas6e</name>
    <name evidence="2" type="ORF">GCM10009768_27560</name>
</gene>
<feature type="chain" id="PRO_5046414177" evidence="1">
    <location>
        <begin position="28"/>
        <end position="232"/>
    </location>
</feature>
<dbReference type="CDD" id="cd09727">
    <property type="entry name" value="Cas6_I-E"/>
    <property type="match status" value="1"/>
</dbReference>
<dbReference type="Proteomes" id="UP001500851">
    <property type="component" value="Unassembled WGS sequence"/>
</dbReference>